<dbReference type="OrthoDB" id="9804482at2"/>
<sequence>MYDITIPKEALLPRERLVQLGAEKLSNQELLAIVLRTGTKKEPVMALSQSILSELDSLAELHDLSLQELQEIHGIGQAKSTELKAMLELAKRIQASEKKRSERMTGSQQVARKMMIEIGREKQEHLVVLYLDTQNRIIEQRTIFIGTVRRSVAEPREILYYACKNMATSMILVHNHPSGTVEPSENDLRFTEKLKRCCDDMGMILLDHLIIGQKDYFSFREESDLL</sequence>
<protein>
    <recommendedName>
        <fullName evidence="8">MPN domain-containing protein</fullName>
    </recommendedName>
</protein>
<dbReference type="PANTHER" id="PTHR30471">
    <property type="entry name" value="DNA REPAIR PROTEIN RADC"/>
    <property type="match status" value="1"/>
</dbReference>
<gene>
    <name evidence="9" type="ORF">C0J00_05520</name>
</gene>
<dbReference type="NCBIfam" id="TIGR00608">
    <property type="entry name" value="radc"/>
    <property type="match status" value="1"/>
</dbReference>
<comment type="similarity">
    <text evidence="1 7">Belongs to the UPF0758 family.</text>
</comment>
<keyword evidence="5" id="KW-0862">Zinc</keyword>
<dbReference type="Pfam" id="PF04002">
    <property type="entry name" value="RadC"/>
    <property type="match status" value="1"/>
</dbReference>
<dbReference type="SUPFAM" id="SSF47781">
    <property type="entry name" value="RuvA domain 2-like"/>
    <property type="match status" value="1"/>
</dbReference>
<keyword evidence="10" id="KW-1185">Reference proteome</keyword>
<evidence type="ECO:0000256" key="4">
    <source>
        <dbReference type="ARBA" id="ARBA00022801"/>
    </source>
</evidence>
<dbReference type="PROSITE" id="PS01302">
    <property type="entry name" value="UPF0758"/>
    <property type="match status" value="1"/>
</dbReference>
<dbReference type="InterPro" id="IPR046778">
    <property type="entry name" value="UPF0758_N"/>
</dbReference>
<feature type="domain" description="MPN" evidence="8">
    <location>
        <begin position="103"/>
        <end position="225"/>
    </location>
</feature>
<keyword evidence="6" id="KW-0482">Metalloprotease</keyword>
<dbReference type="CDD" id="cd08071">
    <property type="entry name" value="MPN_DUF2466"/>
    <property type="match status" value="1"/>
</dbReference>
<dbReference type="Gene3D" id="3.40.140.10">
    <property type="entry name" value="Cytidine Deaminase, domain 2"/>
    <property type="match status" value="1"/>
</dbReference>
<evidence type="ECO:0000256" key="3">
    <source>
        <dbReference type="ARBA" id="ARBA00022723"/>
    </source>
</evidence>
<name>A0A2L0D436_9STRE</name>
<proteinExistence type="inferred from homology"/>
<dbReference type="GO" id="GO:0008237">
    <property type="term" value="F:metallopeptidase activity"/>
    <property type="evidence" value="ECO:0007669"/>
    <property type="project" value="UniProtKB-KW"/>
</dbReference>
<dbReference type="EMBL" id="CP025536">
    <property type="protein sequence ID" value="AUW96602.1"/>
    <property type="molecule type" value="Genomic_DNA"/>
</dbReference>
<dbReference type="PANTHER" id="PTHR30471:SF3">
    <property type="entry name" value="UPF0758 PROTEIN YEES-RELATED"/>
    <property type="match status" value="1"/>
</dbReference>
<evidence type="ECO:0000256" key="1">
    <source>
        <dbReference type="ARBA" id="ARBA00010243"/>
    </source>
</evidence>
<dbReference type="RefSeq" id="WP_104967929.1">
    <property type="nucleotide sequence ID" value="NZ_CP025536.1"/>
</dbReference>
<evidence type="ECO:0000313" key="10">
    <source>
        <dbReference type="Proteomes" id="UP000238956"/>
    </source>
</evidence>
<evidence type="ECO:0000259" key="8">
    <source>
        <dbReference type="PROSITE" id="PS50249"/>
    </source>
</evidence>
<dbReference type="Pfam" id="PF20582">
    <property type="entry name" value="UPF0758_N"/>
    <property type="match status" value="1"/>
</dbReference>
<keyword evidence="4" id="KW-0378">Hydrolase</keyword>
<organism evidence="9 10">
    <name type="scientific">Streptococcus pluranimalium</name>
    <dbReference type="NCBI Taxonomy" id="82348"/>
    <lineage>
        <taxon>Bacteria</taxon>
        <taxon>Bacillati</taxon>
        <taxon>Bacillota</taxon>
        <taxon>Bacilli</taxon>
        <taxon>Lactobacillales</taxon>
        <taxon>Streptococcaceae</taxon>
        <taxon>Streptococcus</taxon>
    </lineage>
</organism>
<keyword evidence="2" id="KW-0645">Protease</keyword>
<dbReference type="InterPro" id="IPR001405">
    <property type="entry name" value="UPF0758"/>
</dbReference>
<dbReference type="GeneID" id="98393366"/>
<accession>A0A2L0D436</accession>
<evidence type="ECO:0000256" key="2">
    <source>
        <dbReference type="ARBA" id="ARBA00022670"/>
    </source>
</evidence>
<dbReference type="AlphaFoldDB" id="A0A2L0D436"/>
<dbReference type="GO" id="GO:0046872">
    <property type="term" value="F:metal ion binding"/>
    <property type="evidence" value="ECO:0007669"/>
    <property type="project" value="UniProtKB-KW"/>
</dbReference>
<dbReference type="InterPro" id="IPR025657">
    <property type="entry name" value="RadC_JAB"/>
</dbReference>
<reference evidence="9 10" key="2">
    <citation type="submission" date="2018-02" db="EMBL/GenBank/DDBJ databases">
        <title>Whole genome sequencing analysis of Streptococcus pluranimalium isolated from cattle infected mastitis in China.</title>
        <authorList>
            <person name="Zhang J.-R."/>
            <person name="Hu G.-Z."/>
        </authorList>
    </citation>
    <scope>NUCLEOTIDE SEQUENCE [LARGE SCALE GENOMIC DNA]</scope>
    <source>
        <strain evidence="9 10">TH11417</strain>
    </source>
</reference>
<dbReference type="InterPro" id="IPR037518">
    <property type="entry name" value="MPN"/>
</dbReference>
<reference evidence="9 10" key="1">
    <citation type="submission" date="2017-12" db="EMBL/GenBank/DDBJ databases">
        <authorList>
            <person name="Hurst M.R.H."/>
        </authorList>
    </citation>
    <scope>NUCLEOTIDE SEQUENCE [LARGE SCALE GENOMIC DNA]</scope>
    <source>
        <strain evidence="9 10">TH11417</strain>
    </source>
</reference>
<dbReference type="Proteomes" id="UP000238956">
    <property type="component" value="Chromosome"/>
</dbReference>
<dbReference type="GO" id="GO:0006508">
    <property type="term" value="P:proteolysis"/>
    <property type="evidence" value="ECO:0007669"/>
    <property type="project" value="UniProtKB-KW"/>
</dbReference>
<dbReference type="PROSITE" id="PS50249">
    <property type="entry name" value="MPN"/>
    <property type="match status" value="1"/>
</dbReference>
<evidence type="ECO:0000256" key="7">
    <source>
        <dbReference type="RuleBase" id="RU003797"/>
    </source>
</evidence>
<dbReference type="InterPro" id="IPR020891">
    <property type="entry name" value="UPF0758_CS"/>
</dbReference>
<evidence type="ECO:0000256" key="5">
    <source>
        <dbReference type="ARBA" id="ARBA00022833"/>
    </source>
</evidence>
<evidence type="ECO:0000313" key="9">
    <source>
        <dbReference type="EMBL" id="AUW96602.1"/>
    </source>
</evidence>
<keyword evidence="3" id="KW-0479">Metal-binding</keyword>
<dbReference type="InterPro" id="IPR010994">
    <property type="entry name" value="RuvA_2-like"/>
</dbReference>
<evidence type="ECO:0000256" key="6">
    <source>
        <dbReference type="ARBA" id="ARBA00023049"/>
    </source>
</evidence>
<dbReference type="KEGG" id="splr:C0J00_05520"/>
<dbReference type="NCBIfam" id="NF000642">
    <property type="entry name" value="PRK00024.1"/>
    <property type="match status" value="1"/>
</dbReference>